<keyword evidence="1" id="KW-1133">Transmembrane helix</keyword>
<dbReference type="Gene3D" id="1.20.58.390">
    <property type="entry name" value="Neurotransmitter-gated ion-channel transmembrane domain"/>
    <property type="match status" value="2"/>
</dbReference>
<dbReference type="CDD" id="cd19051">
    <property type="entry name" value="LGIC_TM_cation"/>
    <property type="match status" value="1"/>
</dbReference>
<dbReference type="InterPro" id="IPR036719">
    <property type="entry name" value="Neuro-gated_channel_TM_sf"/>
</dbReference>
<dbReference type="InterPro" id="IPR006029">
    <property type="entry name" value="Neurotrans-gated_channel_TM"/>
</dbReference>
<proteinExistence type="predicted"/>
<reference evidence="3 4" key="1">
    <citation type="submission" date="2023-08" db="EMBL/GenBank/DDBJ databases">
        <title>A Necator americanus chromosomal reference genome.</title>
        <authorList>
            <person name="Ilik V."/>
            <person name="Petrzelkova K.J."/>
            <person name="Pardy F."/>
            <person name="Fuh T."/>
            <person name="Niatou-Singa F.S."/>
            <person name="Gouil Q."/>
            <person name="Baker L."/>
            <person name="Ritchie M.E."/>
            <person name="Jex A.R."/>
            <person name="Gazzola D."/>
            <person name="Li H."/>
            <person name="Toshio Fujiwara R."/>
            <person name="Zhan B."/>
            <person name="Aroian R.V."/>
            <person name="Pafco B."/>
            <person name="Schwarz E.M."/>
        </authorList>
    </citation>
    <scope>NUCLEOTIDE SEQUENCE [LARGE SCALE GENOMIC DNA]</scope>
    <source>
        <strain evidence="3 4">Aroian</strain>
        <tissue evidence="3">Whole animal</tissue>
    </source>
</reference>
<dbReference type="EMBL" id="JAVFWL010000006">
    <property type="protein sequence ID" value="KAK6764294.1"/>
    <property type="molecule type" value="Genomic_DNA"/>
</dbReference>
<keyword evidence="4" id="KW-1185">Reference proteome</keyword>
<sequence>MRNWVQLRIECDYRNTGDSMVRLLYEADENTTISEKGEAIGRRTTFYLFNIVLPSLVVSLMTLVGFCLPAHDMSEKIGYQTTILLSICFFVTIVSEMTPTTSESVPLLGIFFSTLTLIVSVSTTFTITVLHFRYRQPQNARMTLMFRSLFLDLLPRLTLLRRPKQSRPNLSLSRHSASQLKHFGLSTNNMTAQPSATATLREARTDSYKLEQLHLRRKVGAGILRSRSVKRNCPAKQKTNTSFRFLMHCSAISTQTTCSIYKVDFAHHYFFIRTRLKKIRERIDRTTNVMKEQEDWKFAALALDRLCMIIFTLLITLCLASITSSSPYFHT</sequence>
<evidence type="ECO:0000256" key="1">
    <source>
        <dbReference type="SAM" id="Phobius"/>
    </source>
</evidence>
<dbReference type="SUPFAM" id="SSF90112">
    <property type="entry name" value="Neurotransmitter-gated ion-channel transmembrane pore"/>
    <property type="match status" value="1"/>
</dbReference>
<dbReference type="InterPro" id="IPR038050">
    <property type="entry name" value="Neuro_actylchol_rec"/>
</dbReference>
<gene>
    <name evidence="3" type="primary">Necator_chrX.g24733</name>
    <name evidence="3" type="ORF">RB195_024568</name>
</gene>
<keyword evidence="1" id="KW-0812">Transmembrane</keyword>
<evidence type="ECO:0000259" key="2">
    <source>
        <dbReference type="Pfam" id="PF02932"/>
    </source>
</evidence>
<comment type="caution">
    <text evidence="3">The sequence shown here is derived from an EMBL/GenBank/DDBJ whole genome shotgun (WGS) entry which is preliminary data.</text>
</comment>
<keyword evidence="1" id="KW-0472">Membrane</keyword>
<organism evidence="3 4">
    <name type="scientific">Necator americanus</name>
    <name type="common">Human hookworm</name>
    <dbReference type="NCBI Taxonomy" id="51031"/>
    <lineage>
        <taxon>Eukaryota</taxon>
        <taxon>Metazoa</taxon>
        <taxon>Ecdysozoa</taxon>
        <taxon>Nematoda</taxon>
        <taxon>Chromadorea</taxon>
        <taxon>Rhabditida</taxon>
        <taxon>Rhabditina</taxon>
        <taxon>Rhabditomorpha</taxon>
        <taxon>Strongyloidea</taxon>
        <taxon>Ancylostomatidae</taxon>
        <taxon>Bunostominae</taxon>
        <taxon>Necator</taxon>
    </lineage>
</organism>
<feature type="transmembrane region" description="Helical" evidence="1">
    <location>
        <begin position="107"/>
        <end position="132"/>
    </location>
</feature>
<evidence type="ECO:0000313" key="4">
    <source>
        <dbReference type="Proteomes" id="UP001303046"/>
    </source>
</evidence>
<feature type="transmembrane region" description="Helical" evidence="1">
    <location>
        <begin position="306"/>
        <end position="329"/>
    </location>
</feature>
<dbReference type="PANTHER" id="PTHR18945">
    <property type="entry name" value="NEUROTRANSMITTER GATED ION CHANNEL"/>
    <property type="match status" value="1"/>
</dbReference>
<feature type="domain" description="Neurotransmitter-gated ion-channel transmembrane" evidence="2">
    <location>
        <begin position="51"/>
        <end position="317"/>
    </location>
</feature>
<dbReference type="Pfam" id="PF02932">
    <property type="entry name" value="Neur_chan_memb"/>
    <property type="match status" value="1"/>
</dbReference>
<name>A0ABR1ENQ1_NECAM</name>
<evidence type="ECO:0000313" key="3">
    <source>
        <dbReference type="EMBL" id="KAK6764294.1"/>
    </source>
</evidence>
<dbReference type="Proteomes" id="UP001303046">
    <property type="component" value="Unassembled WGS sequence"/>
</dbReference>
<accession>A0ABR1ENQ1</accession>
<protein>
    <recommendedName>
        <fullName evidence="2">Neurotransmitter-gated ion-channel transmembrane domain-containing protein</fullName>
    </recommendedName>
</protein>
<dbReference type="InterPro" id="IPR006201">
    <property type="entry name" value="Neur_channel"/>
</dbReference>
<feature type="transmembrane region" description="Helical" evidence="1">
    <location>
        <begin position="46"/>
        <end position="71"/>
    </location>
</feature>